<evidence type="ECO:0000313" key="3">
    <source>
        <dbReference type="Proteomes" id="UP000275408"/>
    </source>
</evidence>
<protein>
    <submittedName>
        <fullName evidence="2">Uncharacterized protein</fullName>
    </submittedName>
</protein>
<gene>
    <name evidence="2" type="ORF">pdam_00011839</name>
</gene>
<keyword evidence="1" id="KW-1133">Transmembrane helix</keyword>
<organism evidence="2 3">
    <name type="scientific">Pocillopora damicornis</name>
    <name type="common">Cauliflower coral</name>
    <name type="synonym">Millepora damicornis</name>
    <dbReference type="NCBI Taxonomy" id="46731"/>
    <lineage>
        <taxon>Eukaryota</taxon>
        <taxon>Metazoa</taxon>
        <taxon>Cnidaria</taxon>
        <taxon>Anthozoa</taxon>
        <taxon>Hexacorallia</taxon>
        <taxon>Scleractinia</taxon>
        <taxon>Astrocoeniina</taxon>
        <taxon>Pocilloporidae</taxon>
        <taxon>Pocillopora</taxon>
    </lineage>
</organism>
<sequence>MRSGIKTIQRRLRAVSAFLGSSETMAEEVVNRQGDLSLHIFHKWKDTNLGNILAPVLAFVIEYPIATLFIAVFMGLSALPLVLFVSFVLYSFLFTMLGFAMVEGTLLMIAVSMLSAVIFFVFFVSICITAFLIFTWSSATVGYTFVQKLKGIALYLFPSLKEILENYAAVERSRSD</sequence>
<comment type="caution">
    <text evidence="2">The sequence shown here is derived from an EMBL/GenBank/DDBJ whole genome shotgun (WGS) entry which is preliminary data.</text>
</comment>
<proteinExistence type="predicted"/>
<dbReference type="Pfam" id="PF16015">
    <property type="entry name" value="Promethin"/>
    <property type="match status" value="1"/>
</dbReference>
<keyword evidence="1" id="KW-0472">Membrane</keyword>
<evidence type="ECO:0000256" key="1">
    <source>
        <dbReference type="SAM" id="Phobius"/>
    </source>
</evidence>
<keyword evidence="3" id="KW-1185">Reference proteome</keyword>
<dbReference type="AlphaFoldDB" id="A0A3M6TAE7"/>
<dbReference type="EMBL" id="RCHS01004016">
    <property type="protein sequence ID" value="RMX38406.1"/>
    <property type="molecule type" value="Genomic_DNA"/>
</dbReference>
<dbReference type="Proteomes" id="UP000275408">
    <property type="component" value="Unassembled WGS sequence"/>
</dbReference>
<feature type="transmembrane region" description="Helical" evidence="1">
    <location>
        <begin position="81"/>
        <end position="101"/>
    </location>
</feature>
<keyword evidence="1" id="KW-0812">Transmembrane</keyword>
<reference evidence="2 3" key="1">
    <citation type="journal article" date="2018" name="Sci. Rep.">
        <title>Comparative analysis of the Pocillopora damicornis genome highlights role of immune system in coral evolution.</title>
        <authorList>
            <person name="Cunning R."/>
            <person name="Bay R.A."/>
            <person name="Gillette P."/>
            <person name="Baker A.C."/>
            <person name="Traylor-Knowles N."/>
        </authorList>
    </citation>
    <scope>NUCLEOTIDE SEQUENCE [LARGE SCALE GENOMIC DNA]</scope>
    <source>
        <strain evidence="2">RSMAS</strain>
        <tissue evidence="2">Whole animal</tissue>
    </source>
</reference>
<feature type="transmembrane region" description="Helical" evidence="1">
    <location>
        <begin position="50"/>
        <end position="74"/>
    </location>
</feature>
<name>A0A3M6TAE7_POCDA</name>
<evidence type="ECO:0000313" key="2">
    <source>
        <dbReference type="EMBL" id="RMX38406.1"/>
    </source>
</evidence>
<feature type="transmembrane region" description="Helical" evidence="1">
    <location>
        <begin position="107"/>
        <end position="134"/>
    </location>
</feature>
<accession>A0A3M6TAE7</accession>